<keyword evidence="2 10" id="KW-0328">Glycosyltransferase</keyword>
<organism evidence="10 11">
    <name type="scientific">Pseudonocardia broussonetiae</name>
    <dbReference type="NCBI Taxonomy" id="2736640"/>
    <lineage>
        <taxon>Bacteria</taxon>
        <taxon>Bacillati</taxon>
        <taxon>Actinomycetota</taxon>
        <taxon>Actinomycetes</taxon>
        <taxon>Pseudonocardiales</taxon>
        <taxon>Pseudonocardiaceae</taxon>
        <taxon>Pseudonocardia</taxon>
    </lineage>
</organism>
<name>A0A6M6JIK9_9PSEU</name>
<evidence type="ECO:0000256" key="8">
    <source>
        <dbReference type="SAM" id="MobiDB-lite"/>
    </source>
</evidence>
<evidence type="ECO:0000256" key="4">
    <source>
        <dbReference type="ARBA" id="ARBA00022692"/>
    </source>
</evidence>
<evidence type="ECO:0000256" key="6">
    <source>
        <dbReference type="ARBA" id="ARBA00023136"/>
    </source>
</evidence>
<reference evidence="10 11" key="1">
    <citation type="submission" date="2020-05" db="EMBL/GenBank/DDBJ databases">
        <authorList>
            <person name="Mo P."/>
        </authorList>
    </citation>
    <scope>NUCLEOTIDE SEQUENCE [LARGE SCALE GENOMIC DNA]</scope>
    <source>
        <strain evidence="10 11">Gen01</strain>
    </source>
</reference>
<gene>
    <name evidence="10" type="primary">mptB</name>
    <name evidence="10" type="ORF">HOP40_20555</name>
</gene>
<feature type="transmembrane region" description="Helical" evidence="9">
    <location>
        <begin position="81"/>
        <end position="101"/>
    </location>
</feature>
<dbReference type="GO" id="GO:0016020">
    <property type="term" value="C:membrane"/>
    <property type="evidence" value="ECO:0007669"/>
    <property type="project" value="UniProtKB-SubCell"/>
</dbReference>
<keyword evidence="5 9" id="KW-1133">Transmembrane helix</keyword>
<feature type="transmembrane region" description="Helical" evidence="9">
    <location>
        <begin position="454"/>
        <end position="470"/>
    </location>
</feature>
<keyword evidence="6 9" id="KW-0472">Membrane</keyword>
<proteinExistence type="inferred from homology"/>
<keyword evidence="3 10" id="KW-0808">Transferase</keyword>
<dbReference type="NCBIfam" id="NF038066">
    <property type="entry name" value="MptB"/>
    <property type="match status" value="1"/>
</dbReference>
<feature type="transmembrane region" description="Helical" evidence="9">
    <location>
        <begin position="317"/>
        <end position="343"/>
    </location>
</feature>
<feature type="transmembrane region" description="Helical" evidence="9">
    <location>
        <begin position="37"/>
        <end position="61"/>
    </location>
</feature>
<feature type="region of interest" description="Disordered" evidence="8">
    <location>
        <begin position="508"/>
        <end position="529"/>
    </location>
</feature>
<evidence type="ECO:0000256" key="7">
    <source>
        <dbReference type="ARBA" id="ARBA00043987"/>
    </source>
</evidence>
<comment type="subcellular location">
    <subcellularLocation>
        <location evidence="1">Membrane</location>
        <topology evidence="1">Multi-pass membrane protein</topology>
    </subcellularLocation>
</comment>
<feature type="transmembrane region" description="Helical" evidence="9">
    <location>
        <begin position="113"/>
        <end position="132"/>
    </location>
</feature>
<evidence type="ECO:0000256" key="1">
    <source>
        <dbReference type="ARBA" id="ARBA00004141"/>
    </source>
</evidence>
<evidence type="ECO:0000256" key="5">
    <source>
        <dbReference type="ARBA" id="ARBA00022989"/>
    </source>
</evidence>
<dbReference type="KEGG" id="pbro:HOP40_20555"/>
<dbReference type="Proteomes" id="UP000505377">
    <property type="component" value="Chromosome"/>
</dbReference>
<evidence type="ECO:0000313" key="11">
    <source>
        <dbReference type="Proteomes" id="UP000505377"/>
    </source>
</evidence>
<sequence>MSAQPSPPIDGPAPLPEAPSPVAPRWHARFGGPPRHAVLLGLTGSVLLVVGGFGAGGVLVRDPVLTNSALGFWRYGHGREMATALVYLGVGLLVWAWVRLGRDVLASRVGGRAVLSTAAVWLAPMLVAPPLFTRDVFSYLAQGTLPLRGHDPYQVGPDVLGDVLSENVHYFWQETPAPYGPLFILLAQGMAWLFSATGQNMIVGVVGWRLLLLPGLLLVVWALPELTRRLGGRVPVALWVAVANPVTVIHMVGGIHNDLLVVGLLAAGSLFALRGRHVSGIAIVTCAMAVKATAGVALPFLVLVWAARLPGSFRVRLAKAMAAGLGVFGVVFAFWTFVAGFGVGWLPALSAPSMIVNWLSMPTAAGELAFNAVNLVSEVGKQPFVDVARILGASVLLVIAVRQWWAARDGGSDAVRRAGVVLLAVAVLSPTMLPWYVSWGMVLLAMTAWSPRELAYVVFGSVWLLVVYYPDGETALYNWPYLAVCALLAGLAAVSLLRPDPLHLAAGAHAPASPSPEPARTRWRRPRPL</sequence>
<evidence type="ECO:0000313" key="10">
    <source>
        <dbReference type="EMBL" id="QJY47894.1"/>
    </source>
</evidence>
<feature type="transmembrane region" description="Helical" evidence="9">
    <location>
        <begin position="281"/>
        <end position="305"/>
    </location>
</feature>
<dbReference type="Pfam" id="PF26314">
    <property type="entry name" value="MptA_B_family"/>
    <property type="match status" value="1"/>
</dbReference>
<feature type="transmembrane region" description="Helical" evidence="9">
    <location>
        <begin position="476"/>
        <end position="497"/>
    </location>
</feature>
<dbReference type="AlphaFoldDB" id="A0A6M6JIK9"/>
<keyword evidence="4 9" id="KW-0812">Transmembrane</keyword>
<keyword evidence="11" id="KW-1185">Reference proteome</keyword>
<dbReference type="EMBL" id="CP053564">
    <property type="protein sequence ID" value="QJY47894.1"/>
    <property type="molecule type" value="Genomic_DNA"/>
</dbReference>
<evidence type="ECO:0000256" key="9">
    <source>
        <dbReference type="SAM" id="Phobius"/>
    </source>
</evidence>
<feature type="transmembrane region" description="Helical" evidence="9">
    <location>
        <begin position="206"/>
        <end position="224"/>
    </location>
</feature>
<comment type="similarity">
    <text evidence="7">Belongs to the MptA/B family.</text>
</comment>
<protein>
    <submittedName>
        <fullName evidence="10">Polyprenol phosphomannose-dependent alpha 1,6 mannosyltransferase MptB</fullName>
    </submittedName>
</protein>
<evidence type="ECO:0000256" key="2">
    <source>
        <dbReference type="ARBA" id="ARBA00022676"/>
    </source>
</evidence>
<dbReference type="GO" id="GO:0016757">
    <property type="term" value="F:glycosyltransferase activity"/>
    <property type="evidence" value="ECO:0007669"/>
    <property type="project" value="UniProtKB-KW"/>
</dbReference>
<feature type="transmembrane region" description="Helical" evidence="9">
    <location>
        <begin position="236"/>
        <end position="252"/>
    </location>
</feature>
<feature type="transmembrane region" description="Helical" evidence="9">
    <location>
        <begin position="387"/>
        <end position="406"/>
    </location>
</feature>
<evidence type="ECO:0000256" key="3">
    <source>
        <dbReference type="ARBA" id="ARBA00022679"/>
    </source>
</evidence>
<dbReference type="InterPro" id="IPR049829">
    <property type="entry name" value="MptA/B-like"/>
</dbReference>
<feature type="transmembrane region" description="Helical" evidence="9">
    <location>
        <begin position="418"/>
        <end position="442"/>
    </location>
</feature>
<accession>A0A6M6JIK9</accession>